<protein>
    <submittedName>
        <fullName evidence="2">Ground-like domain-containing protein</fullName>
    </submittedName>
</protein>
<accession>A0AC35FJJ2</accession>
<dbReference type="Proteomes" id="UP000887580">
    <property type="component" value="Unplaced"/>
</dbReference>
<evidence type="ECO:0000313" key="1">
    <source>
        <dbReference type="Proteomes" id="UP000887580"/>
    </source>
</evidence>
<dbReference type="WBParaSite" id="PS1159_v2.g18128.t1">
    <property type="protein sequence ID" value="PS1159_v2.g18128.t1"/>
    <property type="gene ID" value="PS1159_v2.g18128"/>
</dbReference>
<name>A0AC35FJJ2_9BILA</name>
<sequence length="239" mass="26360">MKVALTVLCLIFGTIVFADDVTQFSNPPSNLPIKKIYVHGVQQQPFAGGYANNPNPPVAPQGFQSAQLPEAPAPPAPAPPPPPPPPPADVPPPPPPGPKYPLPECYTNKSGFMCCSKGLEEVINDAYDQLKNSRDGKWSSCNIQQIANKVQDLAQKRFNTTFEAMAGVSDYASKSHFYHNYICKVERDSRYILAYASPRKDRLPGDDFLHGNGQEGDNGQPQPAPYKAHHHHRTFTWRM</sequence>
<proteinExistence type="predicted"/>
<reference evidence="2" key="1">
    <citation type="submission" date="2022-11" db="UniProtKB">
        <authorList>
            <consortium name="WormBaseParasite"/>
        </authorList>
    </citation>
    <scope>IDENTIFICATION</scope>
</reference>
<evidence type="ECO:0000313" key="2">
    <source>
        <dbReference type="WBParaSite" id="PS1159_v2.g18128.t1"/>
    </source>
</evidence>
<organism evidence="1 2">
    <name type="scientific">Panagrolaimus sp. PS1159</name>
    <dbReference type="NCBI Taxonomy" id="55785"/>
    <lineage>
        <taxon>Eukaryota</taxon>
        <taxon>Metazoa</taxon>
        <taxon>Ecdysozoa</taxon>
        <taxon>Nematoda</taxon>
        <taxon>Chromadorea</taxon>
        <taxon>Rhabditida</taxon>
        <taxon>Tylenchina</taxon>
        <taxon>Panagrolaimomorpha</taxon>
        <taxon>Panagrolaimoidea</taxon>
        <taxon>Panagrolaimidae</taxon>
        <taxon>Panagrolaimus</taxon>
    </lineage>
</organism>